<dbReference type="RefSeq" id="WP_232521586.1">
    <property type="nucleotide sequence ID" value="NZ_BOPI01000018.1"/>
</dbReference>
<dbReference type="InterPro" id="IPR015421">
    <property type="entry name" value="PyrdxlP-dep_Trfase_major"/>
</dbReference>
<dbReference type="GO" id="GO:0008483">
    <property type="term" value="F:transaminase activity"/>
    <property type="evidence" value="ECO:0007669"/>
    <property type="project" value="UniProtKB-KW"/>
</dbReference>
<dbReference type="Gene3D" id="3.40.640.10">
    <property type="entry name" value="Type I PLP-dependent aspartate aminotransferase-like (Major domain)"/>
    <property type="match status" value="1"/>
</dbReference>
<evidence type="ECO:0000313" key="7">
    <source>
        <dbReference type="Proteomes" id="UP000198707"/>
    </source>
</evidence>
<dbReference type="Pfam" id="PF00155">
    <property type="entry name" value="Aminotran_1_2"/>
    <property type="match status" value="1"/>
</dbReference>
<dbReference type="InterPro" id="IPR050859">
    <property type="entry name" value="Class-I_PLP-dep_aminotransf"/>
</dbReference>
<evidence type="ECO:0000256" key="3">
    <source>
        <dbReference type="ARBA" id="ARBA00022679"/>
    </source>
</evidence>
<dbReference type="GO" id="GO:0030170">
    <property type="term" value="F:pyridoxal phosphate binding"/>
    <property type="evidence" value="ECO:0007669"/>
    <property type="project" value="InterPro"/>
</dbReference>
<protein>
    <submittedName>
        <fullName evidence="6">(S)-3,5-dihydroxyphenylglycine transaminase</fullName>
    </submittedName>
</protein>
<evidence type="ECO:0000256" key="4">
    <source>
        <dbReference type="ARBA" id="ARBA00022898"/>
    </source>
</evidence>
<sequence>MTTVELSRDSLHASVTDPVASSMNFLNEVANRYPDAISLAAGRPYEGFYRTADITRYLDIYTRHLEDSGHGEEQVRRSLMQYGPSNGQLQPLVSRLLRTDEDIDVPDQAIAITAGCQEAMAIVLRGLFADPADVLLVSEPCYVGVTGAARLIGVPVVGVPEAAGGLDPADVTRVARAVRASGRNPRVLYLVPDFANPSGACLDVHQRRELLRVAAEEDLLVLEDNAYGLFGADDRPRPRLKSLDTDQRVIYLGSFAKSCFPGARVGFLIADQTVVGADGTRRLLAEELATVKSMLSLNTSPIAQGVIGGLLIESDCSLRRANTSKIEFYRRNLRALKDALERHLGTWSDARWNAPAGGFFMVVDIPMTADEKLLEISASEYGVLWTPMSFFYLGDGGRNSIRLSCSALSAEEIDEGVRRLAELVRDHRASLL</sequence>
<dbReference type="Proteomes" id="UP000198707">
    <property type="component" value="Unassembled WGS sequence"/>
</dbReference>
<keyword evidence="4" id="KW-0663">Pyridoxal phosphate</keyword>
<comment type="cofactor">
    <cofactor evidence="1">
        <name>pyridoxal 5'-phosphate</name>
        <dbReference type="ChEBI" id="CHEBI:597326"/>
    </cofactor>
</comment>
<dbReference type="EMBL" id="FNYV01000016">
    <property type="protein sequence ID" value="SEK04212.1"/>
    <property type="molecule type" value="Genomic_DNA"/>
</dbReference>
<gene>
    <name evidence="6" type="ORF">SAMN05443287_11675</name>
</gene>
<reference evidence="7" key="1">
    <citation type="submission" date="2016-10" db="EMBL/GenBank/DDBJ databases">
        <authorList>
            <person name="Varghese N."/>
            <person name="Submissions S."/>
        </authorList>
    </citation>
    <scope>NUCLEOTIDE SEQUENCE [LARGE SCALE GENOMIC DNA]</scope>
    <source>
        <strain evidence="7">CGMCC 4.7038</strain>
    </source>
</reference>
<feature type="domain" description="Aminotransferase class I/classII large" evidence="5">
    <location>
        <begin position="77"/>
        <end position="420"/>
    </location>
</feature>
<dbReference type="AlphaFoldDB" id="A0A1H7DWX4"/>
<accession>A0A1H7DWX4</accession>
<dbReference type="GO" id="GO:1901605">
    <property type="term" value="P:alpha-amino acid metabolic process"/>
    <property type="evidence" value="ECO:0007669"/>
    <property type="project" value="TreeGrafter"/>
</dbReference>
<keyword evidence="2" id="KW-0032">Aminotransferase</keyword>
<evidence type="ECO:0000256" key="2">
    <source>
        <dbReference type="ARBA" id="ARBA00022576"/>
    </source>
</evidence>
<proteinExistence type="predicted"/>
<evidence type="ECO:0000256" key="1">
    <source>
        <dbReference type="ARBA" id="ARBA00001933"/>
    </source>
</evidence>
<evidence type="ECO:0000313" key="6">
    <source>
        <dbReference type="EMBL" id="SEK04212.1"/>
    </source>
</evidence>
<name>A0A1H7DWX4_9ACTN</name>
<organism evidence="6 7">
    <name type="scientific">Micromonospora phaseoli</name>
    <dbReference type="NCBI Taxonomy" id="1144548"/>
    <lineage>
        <taxon>Bacteria</taxon>
        <taxon>Bacillati</taxon>
        <taxon>Actinomycetota</taxon>
        <taxon>Actinomycetes</taxon>
        <taxon>Micromonosporales</taxon>
        <taxon>Micromonosporaceae</taxon>
        <taxon>Micromonospora</taxon>
    </lineage>
</organism>
<dbReference type="CDD" id="cd00609">
    <property type="entry name" value="AAT_like"/>
    <property type="match status" value="1"/>
</dbReference>
<dbReference type="InterPro" id="IPR015424">
    <property type="entry name" value="PyrdxlP-dep_Trfase"/>
</dbReference>
<keyword evidence="3" id="KW-0808">Transferase</keyword>
<dbReference type="Gene3D" id="3.90.1150.10">
    <property type="entry name" value="Aspartate Aminotransferase, domain 1"/>
    <property type="match status" value="1"/>
</dbReference>
<dbReference type="PANTHER" id="PTHR42790">
    <property type="entry name" value="AMINOTRANSFERASE"/>
    <property type="match status" value="1"/>
</dbReference>
<dbReference type="PANTHER" id="PTHR42790:SF19">
    <property type="entry name" value="KYNURENINE_ALPHA-AMINOADIPATE AMINOTRANSFERASE, MITOCHONDRIAL"/>
    <property type="match status" value="1"/>
</dbReference>
<dbReference type="SUPFAM" id="SSF53383">
    <property type="entry name" value="PLP-dependent transferases"/>
    <property type="match status" value="1"/>
</dbReference>
<dbReference type="STRING" id="1144548.SAMN05443287_11675"/>
<dbReference type="InterPro" id="IPR015422">
    <property type="entry name" value="PyrdxlP-dep_Trfase_small"/>
</dbReference>
<evidence type="ECO:0000259" key="5">
    <source>
        <dbReference type="Pfam" id="PF00155"/>
    </source>
</evidence>
<dbReference type="InterPro" id="IPR004839">
    <property type="entry name" value="Aminotransferase_I/II_large"/>
</dbReference>
<keyword evidence="7" id="KW-1185">Reference proteome</keyword>